<keyword evidence="3" id="KW-1185">Reference proteome</keyword>
<dbReference type="AlphaFoldDB" id="A0A4R6R8D4"/>
<evidence type="ECO:0000313" key="2">
    <source>
        <dbReference type="EMBL" id="TDP82134.1"/>
    </source>
</evidence>
<dbReference type="OrthoDB" id="6189127at2"/>
<dbReference type="Pfam" id="PF13401">
    <property type="entry name" value="AAA_22"/>
    <property type="match status" value="1"/>
</dbReference>
<dbReference type="EMBL" id="SNXW01000006">
    <property type="protein sequence ID" value="TDP82134.1"/>
    <property type="molecule type" value="Genomic_DNA"/>
</dbReference>
<protein>
    <submittedName>
        <fullName evidence="2">AAA domain-containing protein</fullName>
    </submittedName>
</protein>
<gene>
    <name evidence="2" type="ORF">EV672_10688</name>
</gene>
<evidence type="ECO:0000313" key="3">
    <source>
        <dbReference type="Proteomes" id="UP000294593"/>
    </source>
</evidence>
<accession>A0A4R6R8D4</accession>
<evidence type="ECO:0000259" key="1">
    <source>
        <dbReference type="Pfam" id="PF13401"/>
    </source>
</evidence>
<feature type="domain" description="ORC1/DEAH AAA+ ATPase" evidence="1">
    <location>
        <begin position="37"/>
        <end position="138"/>
    </location>
</feature>
<sequence length="697" mass="78139">MVRIVDRLRQRSQACFFGREGELQRFQRSLADEVPQASVFLVHGPGGIGKTALVEQMQEMAHQAGLSVLRLDGRSIEPSIYGVLQGLASHLGLGAEQAQLELILQGWRRQPRRLLVIDTFEHLHHLSLWLRDRVLAELPQQSLAILAGRDAPNDLWLTDPIWRHGSHVIGLRNLPVPACEQALIARELPPAQRQAIIKLSHGHPLAMMLLADLVKVKGEVPDALDTDLIRKLTDCFASQTPSALHREALELSALARVTTEGLLADVVDPVLAADLFEWLTSLSFMETAPDGLFPHDLVRDAITAEMRWRNPQKLLQISERLLKHHVQHVHSGGPALRQRAALDIVYLNRGHPVMQAFIDFPALGSVHCDRAHPQDMPVIAELVLQELGSEHEALMRRWHDHPAASWWVVRDPSGRTMTAMLLLELNAMSAQDVCGDPMLTQLLDWVTRQPALRTGERVLCSRMAVTRNGVANDGIYINALQTRTFLMWMTEPALALFALCNKDPDHWAPMMSHIDFHLIEPKGIDMDGQHHGTFAHDWRAVPMNLWLNMLGASQMPVGQSRPTTETGLTVQVLSEQRFKEAVQEALKRWRDPVELGRNPLLQSGLVQAARLPAEEVVTTLRRLITAAGDHLANHPRHAKFLKTIELTYWRPAGSQELAAERLGLPFGTYRYQLRMATDRLSQALWHQETRGPGAADG</sequence>
<organism evidence="2 3">
    <name type="scientific">Aquabacterium commune</name>
    <dbReference type="NCBI Taxonomy" id="70586"/>
    <lineage>
        <taxon>Bacteria</taxon>
        <taxon>Pseudomonadati</taxon>
        <taxon>Pseudomonadota</taxon>
        <taxon>Betaproteobacteria</taxon>
        <taxon>Burkholderiales</taxon>
        <taxon>Aquabacterium</taxon>
    </lineage>
</organism>
<dbReference type="InterPro" id="IPR049945">
    <property type="entry name" value="AAA_22"/>
</dbReference>
<dbReference type="SUPFAM" id="SSF52540">
    <property type="entry name" value="P-loop containing nucleoside triphosphate hydrolases"/>
    <property type="match status" value="1"/>
</dbReference>
<name>A0A4R6R8D4_9BURK</name>
<dbReference type="GO" id="GO:0016887">
    <property type="term" value="F:ATP hydrolysis activity"/>
    <property type="evidence" value="ECO:0007669"/>
    <property type="project" value="InterPro"/>
</dbReference>
<comment type="caution">
    <text evidence="2">The sequence shown here is derived from an EMBL/GenBank/DDBJ whole genome shotgun (WGS) entry which is preliminary data.</text>
</comment>
<dbReference type="InterPro" id="IPR027417">
    <property type="entry name" value="P-loop_NTPase"/>
</dbReference>
<reference evidence="2 3" key="1">
    <citation type="submission" date="2019-03" db="EMBL/GenBank/DDBJ databases">
        <title>Genomic Encyclopedia of Type Strains, Phase IV (KMG-IV): sequencing the most valuable type-strain genomes for metagenomic binning, comparative biology and taxonomic classification.</title>
        <authorList>
            <person name="Goeker M."/>
        </authorList>
    </citation>
    <scope>NUCLEOTIDE SEQUENCE [LARGE SCALE GENOMIC DNA]</scope>
    <source>
        <strain evidence="2 3">DSM 11901</strain>
    </source>
</reference>
<proteinExistence type="predicted"/>
<dbReference type="Gene3D" id="3.40.50.300">
    <property type="entry name" value="P-loop containing nucleotide triphosphate hydrolases"/>
    <property type="match status" value="1"/>
</dbReference>
<dbReference type="Proteomes" id="UP000294593">
    <property type="component" value="Unassembled WGS sequence"/>
</dbReference>